<comment type="caution">
    <text evidence="8">The sequence shown here is derived from an EMBL/GenBank/DDBJ whole genome shotgun (WGS) entry which is preliminary data.</text>
</comment>
<feature type="transmembrane region" description="Helical" evidence="6">
    <location>
        <begin position="187"/>
        <end position="204"/>
    </location>
</feature>
<dbReference type="EMBL" id="MCGN01000001">
    <property type="protein sequence ID" value="ORZ03605.1"/>
    <property type="molecule type" value="Genomic_DNA"/>
</dbReference>
<dbReference type="SUPFAM" id="SSF103481">
    <property type="entry name" value="Multidrug resistance efflux transporter EmrE"/>
    <property type="match status" value="2"/>
</dbReference>
<feature type="region of interest" description="Disordered" evidence="5">
    <location>
        <begin position="362"/>
        <end position="400"/>
    </location>
</feature>
<keyword evidence="9" id="KW-1185">Reference proteome</keyword>
<feature type="transmembrane region" description="Helical" evidence="6">
    <location>
        <begin position="132"/>
        <end position="151"/>
    </location>
</feature>
<keyword evidence="2 6" id="KW-0812">Transmembrane</keyword>
<feature type="transmembrane region" description="Helical" evidence="6">
    <location>
        <begin position="157"/>
        <end position="178"/>
    </location>
</feature>
<dbReference type="AlphaFoldDB" id="A0A1X2HVH3"/>
<dbReference type="Proteomes" id="UP000242180">
    <property type="component" value="Unassembled WGS sequence"/>
</dbReference>
<dbReference type="STRING" id="13706.A0A1X2HVH3"/>
<keyword evidence="3 6" id="KW-1133">Transmembrane helix</keyword>
<feature type="region of interest" description="Disordered" evidence="5">
    <location>
        <begin position="1"/>
        <end position="21"/>
    </location>
</feature>
<evidence type="ECO:0000313" key="8">
    <source>
        <dbReference type="EMBL" id="ORZ03605.1"/>
    </source>
</evidence>
<feature type="domain" description="EamA" evidence="7">
    <location>
        <begin position="217"/>
        <end position="346"/>
    </location>
</feature>
<reference evidence="8 9" key="1">
    <citation type="submission" date="2016-07" db="EMBL/GenBank/DDBJ databases">
        <title>Pervasive Adenine N6-methylation of Active Genes in Fungi.</title>
        <authorList>
            <consortium name="DOE Joint Genome Institute"/>
            <person name="Mondo S.J."/>
            <person name="Dannebaum R.O."/>
            <person name="Kuo R.C."/>
            <person name="Labutti K."/>
            <person name="Haridas S."/>
            <person name="Kuo A."/>
            <person name="Salamov A."/>
            <person name="Ahrendt S.R."/>
            <person name="Lipzen A."/>
            <person name="Sullivan W."/>
            <person name="Andreopoulos W.B."/>
            <person name="Clum A."/>
            <person name="Lindquist E."/>
            <person name="Daum C."/>
            <person name="Ramamoorthy G.K."/>
            <person name="Gryganskyi A."/>
            <person name="Culley D."/>
            <person name="Magnuson J.K."/>
            <person name="James T.Y."/>
            <person name="O'Malley M.A."/>
            <person name="Stajich J.E."/>
            <person name="Spatafora J.W."/>
            <person name="Visel A."/>
            <person name="Grigoriev I.V."/>
        </authorList>
    </citation>
    <scope>NUCLEOTIDE SEQUENCE [LARGE SCALE GENOMIC DNA]</scope>
    <source>
        <strain evidence="8 9">NRRL 2496</strain>
    </source>
</reference>
<evidence type="ECO:0000259" key="7">
    <source>
        <dbReference type="Pfam" id="PF00892"/>
    </source>
</evidence>
<evidence type="ECO:0000256" key="6">
    <source>
        <dbReference type="SAM" id="Phobius"/>
    </source>
</evidence>
<feature type="transmembrane region" description="Helical" evidence="6">
    <location>
        <begin position="311"/>
        <end position="329"/>
    </location>
</feature>
<feature type="compositionally biased region" description="Basic residues" evidence="5">
    <location>
        <begin position="365"/>
        <end position="380"/>
    </location>
</feature>
<feature type="transmembrane region" description="Helical" evidence="6">
    <location>
        <begin position="78"/>
        <end position="98"/>
    </location>
</feature>
<dbReference type="GO" id="GO:0016020">
    <property type="term" value="C:membrane"/>
    <property type="evidence" value="ECO:0007669"/>
    <property type="project" value="UniProtKB-SubCell"/>
</dbReference>
<dbReference type="Pfam" id="PF00892">
    <property type="entry name" value="EamA"/>
    <property type="match status" value="2"/>
</dbReference>
<feature type="transmembrane region" description="Helical" evidence="6">
    <location>
        <begin position="335"/>
        <end position="356"/>
    </location>
</feature>
<evidence type="ECO:0000256" key="3">
    <source>
        <dbReference type="ARBA" id="ARBA00022989"/>
    </source>
</evidence>
<proteinExistence type="predicted"/>
<feature type="transmembrane region" description="Helical" evidence="6">
    <location>
        <begin position="248"/>
        <end position="266"/>
    </location>
</feature>
<evidence type="ECO:0000256" key="1">
    <source>
        <dbReference type="ARBA" id="ARBA00004141"/>
    </source>
</evidence>
<sequence>MASTSATGAIESSSKKSGNKRLPTSITIVNEATPLLTAGGAGARGIASSTSDGAITGGDPDYRILALSTDPMQRRKEMAGLGFLVLSALCFTVVSVLVKWVRLSVFELVLARGTVQLVLSLLVCVRPDFRRWIVFRAITGVLGLVLFFYSLRHLDLLEASVLLSLGPAFTAIVLSLLFDDPFSVSDMLRVFLCVVGVVLIAKPPPLFDCHSSEQRAFAIAYALLGAMLSAAAYVAVRKSKNTHFIVHTVYFGVASVVLCPLGLYLFHGDFLLFFERPRQDWLHLATVGMLSFVGQCLLNQGLRQAPVGLATLFRVNDIFLAFIFGALVFHERPDMDTILGSMLIVGMTTTLGIHRWHTTTAQAAMRKKASRERLHHHRQRQQQQQPQQQPQQTPASSTTS</sequence>
<feature type="compositionally biased region" description="Low complexity" evidence="5">
    <location>
        <begin position="381"/>
        <end position="392"/>
    </location>
</feature>
<dbReference type="OMA" id="PIASCYV"/>
<organism evidence="8 9">
    <name type="scientific">Syncephalastrum racemosum</name>
    <name type="common">Filamentous fungus</name>
    <dbReference type="NCBI Taxonomy" id="13706"/>
    <lineage>
        <taxon>Eukaryota</taxon>
        <taxon>Fungi</taxon>
        <taxon>Fungi incertae sedis</taxon>
        <taxon>Mucoromycota</taxon>
        <taxon>Mucoromycotina</taxon>
        <taxon>Mucoromycetes</taxon>
        <taxon>Mucorales</taxon>
        <taxon>Syncephalastraceae</taxon>
        <taxon>Syncephalastrum</taxon>
    </lineage>
</organism>
<gene>
    <name evidence="8" type="ORF">BCR43DRAFT_483640</name>
</gene>
<evidence type="ECO:0000256" key="5">
    <source>
        <dbReference type="SAM" id="MobiDB-lite"/>
    </source>
</evidence>
<feature type="transmembrane region" description="Helical" evidence="6">
    <location>
        <begin position="281"/>
        <end position="299"/>
    </location>
</feature>
<dbReference type="PANTHER" id="PTHR22911:SF6">
    <property type="entry name" value="SOLUTE CARRIER FAMILY 35 MEMBER G1"/>
    <property type="match status" value="1"/>
</dbReference>
<feature type="domain" description="EamA" evidence="7">
    <location>
        <begin position="79"/>
        <end position="200"/>
    </location>
</feature>
<accession>A0A1X2HVH3</accession>
<keyword evidence="4 6" id="KW-0472">Membrane</keyword>
<protein>
    <recommendedName>
        <fullName evidence="7">EamA domain-containing protein</fullName>
    </recommendedName>
</protein>
<evidence type="ECO:0000256" key="2">
    <source>
        <dbReference type="ARBA" id="ARBA00022692"/>
    </source>
</evidence>
<name>A0A1X2HVH3_SYNRA</name>
<dbReference type="OrthoDB" id="306876at2759"/>
<evidence type="ECO:0000313" key="9">
    <source>
        <dbReference type="Proteomes" id="UP000242180"/>
    </source>
</evidence>
<dbReference type="InterPro" id="IPR037185">
    <property type="entry name" value="EmrE-like"/>
</dbReference>
<dbReference type="InterPro" id="IPR000620">
    <property type="entry name" value="EamA_dom"/>
</dbReference>
<dbReference type="InParanoid" id="A0A1X2HVH3"/>
<evidence type="ECO:0000256" key="4">
    <source>
        <dbReference type="ARBA" id="ARBA00023136"/>
    </source>
</evidence>
<feature type="transmembrane region" description="Helical" evidence="6">
    <location>
        <begin position="104"/>
        <end position="125"/>
    </location>
</feature>
<comment type="subcellular location">
    <subcellularLocation>
        <location evidence="1">Membrane</location>
        <topology evidence="1">Multi-pass membrane protein</topology>
    </subcellularLocation>
</comment>
<dbReference type="PANTHER" id="PTHR22911">
    <property type="entry name" value="ACYL-MALONYL CONDENSING ENZYME-RELATED"/>
    <property type="match status" value="1"/>
</dbReference>
<feature type="transmembrane region" description="Helical" evidence="6">
    <location>
        <begin position="216"/>
        <end position="236"/>
    </location>
</feature>